<organism evidence="2 3">
    <name type="scientific">Eufriesea mexicana</name>
    <dbReference type="NCBI Taxonomy" id="516756"/>
    <lineage>
        <taxon>Eukaryota</taxon>
        <taxon>Metazoa</taxon>
        <taxon>Ecdysozoa</taxon>
        <taxon>Arthropoda</taxon>
        <taxon>Hexapoda</taxon>
        <taxon>Insecta</taxon>
        <taxon>Pterygota</taxon>
        <taxon>Neoptera</taxon>
        <taxon>Endopterygota</taxon>
        <taxon>Hymenoptera</taxon>
        <taxon>Apocrita</taxon>
        <taxon>Aculeata</taxon>
        <taxon>Apoidea</taxon>
        <taxon>Anthophila</taxon>
        <taxon>Apidae</taxon>
        <taxon>Eufriesea</taxon>
    </lineage>
</organism>
<feature type="compositionally biased region" description="Low complexity" evidence="1">
    <location>
        <begin position="119"/>
        <end position="155"/>
    </location>
</feature>
<protein>
    <recommendedName>
        <fullName evidence="4">Afadin</fullName>
    </recommendedName>
</protein>
<feature type="non-terminal residue" evidence="2">
    <location>
        <position position="155"/>
    </location>
</feature>
<dbReference type="EMBL" id="KQ761783">
    <property type="protein sequence ID" value="OAD57055.1"/>
    <property type="molecule type" value="Genomic_DNA"/>
</dbReference>
<accession>A0A310SQ56</accession>
<feature type="compositionally biased region" description="Basic and acidic residues" evidence="1">
    <location>
        <begin position="37"/>
        <end position="51"/>
    </location>
</feature>
<evidence type="ECO:0008006" key="4">
    <source>
        <dbReference type="Google" id="ProtNLM"/>
    </source>
</evidence>
<reference evidence="2 3" key="1">
    <citation type="submission" date="2015-07" db="EMBL/GenBank/DDBJ databases">
        <title>The genome of Eufriesea mexicana.</title>
        <authorList>
            <person name="Pan H."/>
            <person name="Kapheim K."/>
        </authorList>
    </citation>
    <scope>NUCLEOTIDE SEQUENCE [LARGE SCALE GENOMIC DNA]</scope>
    <source>
        <strain evidence="2">0111107269</strain>
        <tissue evidence="2">Whole body</tissue>
    </source>
</reference>
<feature type="compositionally biased region" description="Low complexity" evidence="1">
    <location>
        <begin position="52"/>
        <end position="61"/>
    </location>
</feature>
<dbReference type="AlphaFoldDB" id="A0A310SQ56"/>
<dbReference type="PANTHER" id="PTHR10398:SF2">
    <property type="entry name" value="AFADIN"/>
    <property type="match status" value="1"/>
</dbReference>
<name>A0A310SQ56_9HYME</name>
<feature type="region of interest" description="Disordered" evidence="1">
    <location>
        <begin position="1"/>
        <end position="155"/>
    </location>
</feature>
<feature type="compositionally biased region" description="Low complexity" evidence="1">
    <location>
        <begin position="15"/>
        <end position="30"/>
    </location>
</feature>
<sequence length="155" mass="16924">NFINDAEILLASPKTPEGSSGPSITGSTPGVIGAQEVYKDPRQRRLAEKQKQQQSSQVGQVPEKLSFKEKMKMFAMETGEDGTPRDKVKISRAQREIDNIGNPTTATLNSNNHHHHHNNNNNNNSNNSSGSSNSSNNLNNNNGSNINNSSSNRQQ</sequence>
<dbReference type="InterPro" id="IPR028842">
    <property type="entry name" value="Afadin"/>
</dbReference>
<dbReference type="Proteomes" id="UP000250275">
    <property type="component" value="Unassembled WGS sequence"/>
</dbReference>
<evidence type="ECO:0000313" key="2">
    <source>
        <dbReference type="EMBL" id="OAD57055.1"/>
    </source>
</evidence>
<dbReference type="PANTHER" id="PTHR10398">
    <property type="entry name" value="AFADIN"/>
    <property type="match status" value="1"/>
</dbReference>
<gene>
    <name evidence="2" type="ORF">WN48_02855</name>
</gene>
<evidence type="ECO:0000313" key="3">
    <source>
        <dbReference type="Proteomes" id="UP000250275"/>
    </source>
</evidence>
<keyword evidence="3" id="KW-1185">Reference proteome</keyword>
<dbReference type="GO" id="GO:0005912">
    <property type="term" value="C:adherens junction"/>
    <property type="evidence" value="ECO:0007669"/>
    <property type="project" value="TreeGrafter"/>
</dbReference>
<evidence type="ECO:0000256" key="1">
    <source>
        <dbReference type="SAM" id="MobiDB-lite"/>
    </source>
</evidence>
<proteinExistence type="predicted"/>
<feature type="non-terminal residue" evidence="2">
    <location>
        <position position="1"/>
    </location>
</feature>
<dbReference type="GO" id="GO:0050839">
    <property type="term" value="F:cell adhesion molecule binding"/>
    <property type="evidence" value="ECO:0007669"/>
    <property type="project" value="TreeGrafter"/>
</dbReference>
<dbReference type="OrthoDB" id="6260541at2759"/>
<dbReference type="GO" id="GO:0032880">
    <property type="term" value="P:regulation of protein localization"/>
    <property type="evidence" value="ECO:0007669"/>
    <property type="project" value="TreeGrafter"/>
</dbReference>
<feature type="compositionally biased region" description="Basic and acidic residues" evidence="1">
    <location>
        <begin position="82"/>
        <end position="98"/>
    </location>
</feature>